<gene>
    <name evidence="11" type="ORF">BB560_000136</name>
</gene>
<reference evidence="11 12" key="1">
    <citation type="journal article" date="2018" name="MBio">
        <title>Comparative Genomics Reveals the Core Gene Toolbox for the Fungus-Insect Symbiosis.</title>
        <authorList>
            <person name="Wang Y."/>
            <person name="Stata M."/>
            <person name="Wang W."/>
            <person name="Stajich J.E."/>
            <person name="White M.M."/>
            <person name="Moncalvo J.M."/>
        </authorList>
    </citation>
    <scope>NUCLEOTIDE SEQUENCE [LARGE SCALE GENOMIC DNA]</scope>
    <source>
        <strain evidence="11 12">SC-DP-2</strain>
    </source>
</reference>
<name>A0A2T9ZL98_9FUNG</name>
<feature type="domain" description="Acyl-CoA oxidase/dehydrogenase middle" evidence="9">
    <location>
        <begin position="136"/>
        <end position="250"/>
    </location>
</feature>
<comment type="similarity">
    <text evidence="2 7">Belongs to the acyl-CoA dehydrogenase family.</text>
</comment>
<evidence type="ECO:0000256" key="3">
    <source>
        <dbReference type="ARBA" id="ARBA00011738"/>
    </source>
</evidence>
<evidence type="ECO:0000256" key="7">
    <source>
        <dbReference type="RuleBase" id="RU362125"/>
    </source>
</evidence>
<dbReference type="PANTHER" id="PTHR48083:SF13">
    <property type="entry name" value="ACYL-COA DEHYDROGENASE FAMILY MEMBER 11"/>
    <property type="match status" value="1"/>
</dbReference>
<dbReference type="PANTHER" id="PTHR48083">
    <property type="entry name" value="MEDIUM-CHAIN SPECIFIC ACYL-COA DEHYDROGENASE, MITOCHONDRIAL-RELATED"/>
    <property type="match status" value="1"/>
</dbReference>
<evidence type="ECO:0000256" key="1">
    <source>
        <dbReference type="ARBA" id="ARBA00001974"/>
    </source>
</evidence>
<dbReference type="SUPFAM" id="SSF47203">
    <property type="entry name" value="Acyl-CoA dehydrogenase C-terminal domain-like"/>
    <property type="match status" value="1"/>
</dbReference>
<accession>A0A2T9ZL98</accession>
<evidence type="ECO:0000256" key="2">
    <source>
        <dbReference type="ARBA" id="ARBA00009347"/>
    </source>
</evidence>
<dbReference type="EMBL" id="MBFS01000012">
    <property type="protein sequence ID" value="PVV05355.1"/>
    <property type="molecule type" value="Genomic_DNA"/>
</dbReference>
<evidence type="ECO:0000259" key="10">
    <source>
        <dbReference type="Pfam" id="PF02771"/>
    </source>
</evidence>
<keyword evidence="6 7" id="KW-0560">Oxidoreductase</keyword>
<proteinExistence type="inferred from homology"/>
<dbReference type="Gene3D" id="1.10.540.10">
    <property type="entry name" value="Acyl-CoA dehydrogenase/oxidase, N-terminal domain"/>
    <property type="match status" value="1"/>
</dbReference>
<protein>
    <recommendedName>
        <fullName evidence="13">Acyl-CoA dehydrogenase</fullName>
    </recommendedName>
</protein>
<sequence>MIAEISPRAQKVIDTLRKFVNEECIPNEERYERELGVGAERWEREPPVVDELRAKAQELGLWNLFLPKEYKEGAGFTNYEYAHMCEIMGTCSSLAPTATNSNAPDTGNMEVLAKYGNEQQKQKWLVPLLQGRTRSAFAMTEPAVPSSNATNIDCRLIRTQGGYIVNGKKYWISNAGHPRLSLFLAMVRSGKTVQEIMDSPVKTGEYDIHKQHSVVIIPANAPGVTVVRPLTVFGYDDAPHGHCEVIFDNVFIPSENMILGEGRGFEIIQGRLGPGRLHHAMRAVGTAERALRLLINRALNREIEGVLLSDRGVIIEWIAKSRIEIDACRLLVLNASHAVDIKGARNSKKEIAMAKVEVPNLVLKIVDRAIQLFGASGVGQDTKLAEMYAHTRTLRLADGPDEVHLQQLGRNEIKQFKRNYDGKSRL</sequence>
<dbReference type="Pfam" id="PF00441">
    <property type="entry name" value="Acyl-CoA_dh_1"/>
    <property type="match status" value="1"/>
</dbReference>
<dbReference type="InterPro" id="IPR009100">
    <property type="entry name" value="AcylCoA_DH/oxidase_NM_dom_sf"/>
</dbReference>
<dbReference type="AlphaFoldDB" id="A0A2T9ZL98"/>
<dbReference type="InterPro" id="IPR046373">
    <property type="entry name" value="Acyl-CoA_Oxase/DH_mid-dom_sf"/>
</dbReference>
<dbReference type="InterPro" id="IPR050741">
    <property type="entry name" value="Acyl-CoA_dehydrogenase"/>
</dbReference>
<dbReference type="GO" id="GO:0003995">
    <property type="term" value="F:acyl-CoA dehydrogenase activity"/>
    <property type="evidence" value="ECO:0007669"/>
    <property type="project" value="TreeGrafter"/>
</dbReference>
<dbReference type="OrthoDB" id="434771at2759"/>
<dbReference type="InterPro" id="IPR009075">
    <property type="entry name" value="AcylCo_DH/oxidase_C"/>
</dbReference>
<feature type="domain" description="Acyl-CoA dehydrogenase/oxidase C-terminal" evidence="8">
    <location>
        <begin position="262"/>
        <end position="411"/>
    </location>
</feature>
<evidence type="ECO:0000256" key="5">
    <source>
        <dbReference type="ARBA" id="ARBA00022827"/>
    </source>
</evidence>
<evidence type="ECO:0000313" key="11">
    <source>
        <dbReference type="EMBL" id="PVV05355.1"/>
    </source>
</evidence>
<dbReference type="SUPFAM" id="SSF56645">
    <property type="entry name" value="Acyl-CoA dehydrogenase NM domain-like"/>
    <property type="match status" value="1"/>
</dbReference>
<feature type="domain" description="Acyl-CoA dehydrogenase/oxidase N-terminal" evidence="10">
    <location>
        <begin position="9"/>
        <end position="131"/>
    </location>
</feature>
<keyword evidence="4 7" id="KW-0285">Flavoprotein</keyword>
<comment type="cofactor">
    <cofactor evidence="1 7">
        <name>FAD</name>
        <dbReference type="ChEBI" id="CHEBI:57692"/>
    </cofactor>
</comment>
<comment type="caution">
    <text evidence="11">The sequence shown here is derived from an EMBL/GenBank/DDBJ whole genome shotgun (WGS) entry which is preliminary data.</text>
</comment>
<evidence type="ECO:0000313" key="12">
    <source>
        <dbReference type="Proteomes" id="UP000245609"/>
    </source>
</evidence>
<keyword evidence="12" id="KW-1185">Reference proteome</keyword>
<dbReference type="GO" id="GO:0033539">
    <property type="term" value="P:fatty acid beta-oxidation using acyl-CoA dehydrogenase"/>
    <property type="evidence" value="ECO:0007669"/>
    <property type="project" value="TreeGrafter"/>
</dbReference>
<dbReference type="Proteomes" id="UP000245609">
    <property type="component" value="Unassembled WGS sequence"/>
</dbReference>
<dbReference type="InterPro" id="IPR036250">
    <property type="entry name" value="AcylCo_DH-like_C"/>
</dbReference>
<dbReference type="GO" id="GO:0050660">
    <property type="term" value="F:flavin adenine dinucleotide binding"/>
    <property type="evidence" value="ECO:0007669"/>
    <property type="project" value="InterPro"/>
</dbReference>
<dbReference type="InterPro" id="IPR037069">
    <property type="entry name" value="AcylCoA_DH/ox_N_sf"/>
</dbReference>
<evidence type="ECO:0000256" key="6">
    <source>
        <dbReference type="ARBA" id="ARBA00023002"/>
    </source>
</evidence>
<evidence type="ECO:0008006" key="13">
    <source>
        <dbReference type="Google" id="ProtNLM"/>
    </source>
</evidence>
<dbReference type="GO" id="GO:0005737">
    <property type="term" value="C:cytoplasm"/>
    <property type="evidence" value="ECO:0007669"/>
    <property type="project" value="TreeGrafter"/>
</dbReference>
<evidence type="ECO:0000259" key="8">
    <source>
        <dbReference type="Pfam" id="PF00441"/>
    </source>
</evidence>
<evidence type="ECO:0000259" key="9">
    <source>
        <dbReference type="Pfam" id="PF02770"/>
    </source>
</evidence>
<evidence type="ECO:0000256" key="4">
    <source>
        <dbReference type="ARBA" id="ARBA00022630"/>
    </source>
</evidence>
<dbReference type="Pfam" id="PF02771">
    <property type="entry name" value="Acyl-CoA_dh_N"/>
    <property type="match status" value="1"/>
</dbReference>
<dbReference type="InterPro" id="IPR013786">
    <property type="entry name" value="AcylCoA_DH/ox_N"/>
</dbReference>
<dbReference type="STRING" id="133381.A0A2T9ZL98"/>
<organism evidence="11 12">
    <name type="scientific">Smittium megazygosporum</name>
    <dbReference type="NCBI Taxonomy" id="133381"/>
    <lineage>
        <taxon>Eukaryota</taxon>
        <taxon>Fungi</taxon>
        <taxon>Fungi incertae sedis</taxon>
        <taxon>Zoopagomycota</taxon>
        <taxon>Kickxellomycotina</taxon>
        <taxon>Harpellomycetes</taxon>
        <taxon>Harpellales</taxon>
        <taxon>Legeriomycetaceae</taxon>
        <taxon>Smittium</taxon>
    </lineage>
</organism>
<dbReference type="Gene3D" id="2.40.110.10">
    <property type="entry name" value="Butyryl-CoA Dehydrogenase, subunit A, domain 2"/>
    <property type="match status" value="1"/>
</dbReference>
<dbReference type="Pfam" id="PF02770">
    <property type="entry name" value="Acyl-CoA_dh_M"/>
    <property type="match status" value="1"/>
</dbReference>
<dbReference type="InterPro" id="IPR006091">
    <property type="entry name" value="Acyl-CoA_Oxase/DH_mid-dom"/>
</dbReference>
<keyword evidence="5 7" id="KW-0274">FAD</keyword>
<comment type="subunit">
    <text evidence="3">Homodimer.</text>
</comment>
<dbReference type="Gene3D" id="1.20.140.10">
    <property type="entry name" value="Butyryl-CoA Dehydrogenase, subunit A, domain 3"/>
    <property type="match status" value="1"/>
</dbReference>